<evidence type="ECO:0000256" key="3">
    <source>
        <dbReference type="ARBA" id="ARBA00022989"/>
    </source>
</evidence>
<feature type="compositionally biased region" description="Polar residues" evidence="5">
    <location>
        <begin position="265"/>
        <end position="275"/>
    </location>
</feature>
<accession>A0AAD3HAB6</accession>
<dbReference type="EMBL" id="BLLK01000051">
    <property type="protein sequence ID" value="GFH55804.1"/>
    <property type="molecule type" value="Genomic_DNA"/>
</dbReference>
<dbReference type="SUPFAM" id="SSF81321">
    <property type="entry name" value="Family A G protein-coupled receptor-like"/>
    <property type="match status" value="1"/>
</dbReference>
<comment type="caution">
    <text evidence="7">The sequence shown here is derived from an EMBL/GenBank/DDBJ whole genome shotgun (WGS) entry which is preliminary data.</text>
</comment>
<sequence length="484" mass="53240">MTGPSSIIIQATQATTDATLVNTNNHCPRVIVQVVVSILSFLASLLVSISVAGGGKGNKNEDANTETNSGGGGLGLLFKNPYRRIIFGLCLADMFLSYSLAIGPLAVPKHEVFSPWGKGNTMSCNFAGLSLGAGSIMSPMYTTFLCYYYKRKLSDRRDSIPKTREVAIHSCIWCLTIIVLSVSLYTGSINPAPSGAHCGPVLSPTGCNAHPEIFGECKNVESVTTINGIVFGIFLISLVFIVIFMTFVTIHVCRESKKYQSISGAQLRSSTSTPPEDQEQEEEERRSFALREKAERLRRLYLTTALTQAFLFVIAFVVTNATYVYVTAFSVMRKKLTIAEMNPVIYYGGTVLYCSTGIINILVFTRPGIVFLRQEKPEYSFCTLLYLILRNGGEVPKHLLKSENDQDQAEQIDSVAYGVEGIFIPSGIESSEDCRFVSHEMSAKSSDQQESSVISKKIGTKLKQEEYEWYNCFPLQLPSSSDGM</sequence>
<reference evidence="7 8" key="1">
    <citation type="journal article" date="2021" name="Sci. Rep.">
        <title>The genome of the diatom Chaetoceros tenuissimus carries an ancient integrated fragment of an extant virus.</title>
        <authorList>
            <person name="Hongo Y."/>
            <person name="Kimura K."/>
            <person name="Takaki Y."/>
            <person name="Yoshida Y."/>
            <person name="Baba S."/>
            <person name="Kobayashi G."/>
            <person name="Nagasaki K."/>
            <person name="Hano T."/>
            <person name="Tomaru Y."/>
        </authorList>
    </citation>
    <scope>NUCLEOTIDE SEQUENCE [LARGE SCALE GENOMIC DNA]</scope>
    <source>
        <strain evidence="7 8">NIES-3715</strain>
    </source>
</reference>
<dbReference type="GO" id="GO:0007189">
    <property type="term" value="P:adenylate cyclase-activating G protein-coupled receptor signaling pathway"/>
    <property type="evidence" value="ECO:0007669"/>
    <property type="project" value="TreeGrafter"/>
</dbReference>
<evidence type="ECO:0000256" key="5">
    <source>
        <dbReference type="SAM" id="MobiDB-lite"/>
    </source>
</evidence>
<evidence type="ECO:0000256" key="1">
    <source>
        <dbReference type="ARBA" id="ARBA00004141"/>
    </source>
</evidence>
<protein>
    <recommendedName>
        <fullName evidence="9">G-protein coupled receptors family 1 profile domain-containing protein</fullName>
    </recommendedName>
</protein>
<evidence type="ECO:0000313" key="8">
    <source>
        <dbReference type="Proteomes" id="UP001054902"/>
    </source>
</evidence>
<dbReference type="Gene3D" id="1.20.1070.10">
    <property type="entry name" value="Rhodopsin 7-helix transmembrane proteins"/>
    <property type="match status" value="1"/>
</dbReference>
<evidence type="ECO:0008006" key="9">
    <source>
        <dbReference type="Google" id="ProtNLM"/>
    </source>
</evidence>
<feature type="transmembrane region" description="Helical" evidence="6">
    <location>
        <begin position="300"/>
        <end position="324"/>
    </location>
</feature>
<dbReference type="GO" id="GO:0005886">
    <property type="term" value="C:plasma membrane"/>
    <property type="evidence" value="ECO:0007669"/>
    <property type="project" value="TreeGrafter"/>
</dbReference>
<feature type="transmembrane region" description="Helical" evidence="6">
    <location>
        <begin position="30"/>
        <end position="52"/>
    </location>
</feature>
<feature type="transmembrane region" description="Helical" evidence="6">
    <location>
        <begin position="344"/>
        <end position="364"/>
    </location>
</feature>
<organism evidence="7 8">
    <name type="scientific">Chaetoceros tenuissimus</name>
    <dbReference type="NCBI Taxonomy" id="426638"/>
    <lineage>
        <taxon>Eukaryota</taxon>
        <taxon>Sar</taxon>
        <taxon>Stramenopiles</taxon>
        <taxon>Ochrophyta</taxon>
        <taxon>Bacillariophyta</taxon>
        <taxon>Coscinodiscophyceae</taxon>
        <taxon>Chaetocerotophycidae</taxon>
        <taxon>Chaetocerotales</taxon>
        <taxon>Chaetocerotaceae</taxon>
        <taxon>Chaetoceros</taxon>
    </lineage>
</organism>
<evidence type="ECO:0000256" key="4">
    <source>
        <dbReference type="ARBA" id="ARBA00023136"/>
    </source>
</evidence>
<evidence type="ECO:0000256" key="6">
    <source>
        <dbReference type="SAM" id="Phobius"/>
    </source>
</evidence>
<keyword evidence="3 6" id="KW-1133">Transmembrane helix</keyword>
<feature type="transmembrane region" description="Helical" evidence="6">
    <location>
        <begin position="166"/>
        <end position="185"/>
    </location>
</feature>
<feature type="region of interest" description="Disordered" evidence="5">
    <location>
        <begin position="265"/>
        <end position="285"/>
    </location>
</feature>
<comment type="subcellular location">
    <subcellularLocation>
        <location evidence="1">Membrane</location>
        <topology evidence="1">Multi-pass membrane protein</topology>
    </subcellularLocation>
</comment>
<keyword evidence="8" id="KW-1185">Reference proteome</keyword>
<feature type="transmembrane region" description="Helical" evidence="6">
    <location>
        <begin position="229"/>
        <end position="253"/>
    </location>
</feature>
<keyword evidence="4 6" id="KW-0472">Membrane</keyword>
<dbReference type="PANTHER" id="PTHR23112:SF0">
    <property type="entry name" value="TRANSMEMBRANE PROTEIN 116"/>
    <property type="match status" value="1"/>
</dbReference>
<feature type="transmembrane region" description="Helical" evidence="6">
    <location>
        <begin position="85"/>
        <end position="106"/>
    </location>
</feature>
<feature type="transmembrane region" description="Helical" evidence="6">
    <location>
        <begin position="126"/>
        <end position="146"/>
    </location>
</feature>
<dbReference type="PANTHER" id="PTHR23112">
    <property type="entry name" value="G PROTEIN-COUPLED RECEPTOR 157-RELATED"/>
    <property type="match status" value="1"/>
</dbReference>
<evidence type="ECO:0000313" key="7">
    <source>
        <dbReference type="EMBL" id="GFH55804.1"/>
    </source>
</evidence>
<dbReference type="Proteomes" id="UP001054902">
    <property type="component" value="Unassembled WGS sequence"/>
</dbReference>
<evidence type="ECO:0000256" key="2">
    <source>
        <dbReference type="ARBA" id="ARBA00022692"/>
    </source>
</evidence>
<keyword evidence="2 6" id="KW-0812">Transmembrane</keyword>
<proteinExistence type="predicted"/>
<name>A0AAD3HAB6_9STRA</name>
<dbReference type="GO" id="GO:0004930">
    <property type="term" value="F:G protein-coupled receptor activity"/>
    <property type="evidence" value="ECO:0007669"/>
    <property type="project" value="TreeGrafter"/>
</dbReference>
<gene>
    <name evidence="7" type="ORF">CTEN210_12280</name>
</gene>
<dbReference type="AlphaFoldDB" id="A0AAD3HAB6"/>